<comment type="caution">
    <text evidence="2">The sequence shown here is derived from an EMBL/GenBank/DDBJ whole genome shotgun (WGS) entry which is preliminary data.</text>
</comment>
<keyword evidence="1" id="KW-1133">Transmembrane helix</keyword>
<dbReference type="OrthoDB" id="1050370at2"/>
<proteinExistence type="predicted"/>
<gene>
    <name evidence="2" type="ORF">DXX92_13980</name>
</gene>
<name>A0A3E0UIB3_9GAMM</name>
<feature type="transmembrane region" description="Helical" evidence="1">
    <location>
        <begin position="48"/>
        <end position="64"/>
    </location>
</feature>
<reference evidence="2 3" key="1">
    <citation type="submission" date="2018-08" db="EMBL/GenBank/DDBJ databases">
        <title>Thalassotalea euphylliae genome.</title>
        <authorList>
            <person name="Summers S."/>
            <person name="Rice S.A."/>
            <person name="Freckelton M.L."/>
            <person name="Nedved B.T."/>
            <person name="Hadfield M.G."/>
        </authorList>
    </citation>
    <scope>NUCLEOTIDE SEQUENCE [LARGE SCALE GENOMIC DNA]</scope>
    <source>
        <strain evidence="2 3">H2</strain>
    </source>
</reference>
<accession>A0A3E0UIB3</accession>
<evidence type="ECO:0000313" key="3">
    <source>
        <dbReference type="Proteomes" id="UP000256999"/>
    </source>
</evidence>
<dbReference type="AlphaFoldDB" id="A0A3E0UIB3"/>
<keyword evidence="1" id="KW-0472">Membrane</keyword>
<sequence>MQYTYFRLLAIASAALTAWITSIADSSYRSWSYQHDINDFGFANYSPSIFGTITTILLLIGIFYKSPKDLGTNAGYITLGCMAYELLQPILGTGIFDWQDIAAVAITGGLLSYGLKRLQPKLYLNAAN</sequence>
<dbReference type="EMBL" id="QUOV01000001">
    <property type="protein sequence ID" value="REL36334.1"/>
    <property type="molecule type" value="Genomic_DNA"/>
</dbReference>
<evidence type="ECO:0000313" key="2">
    <source>
        <dbReference type="EMBL" id="REL36334.1"/>
    </source>
</evidence>
<protein>
    <submittedName>
        <fullName evidence="2">Uncharacterized protein</fullName>
    </submittedName>
</protein>
<evidence type="ECO:0000256" key="1">
    <source>
        <dbReference type="SAM" id="Phobius"/>
    </source>
</evidence>
<keyword evidence="1" id="KW-0812">Transmembrane</keyword>
<dbReference type="Proteomes" id="UP000256999">
    <property type="component" value="Unassembled WGS sequence"/>
</dbReference>
<organism evidence="2 3">
    <name type="scientific">Thalassotalea euphylliae</name>
    <dbReference type="NCBI Taxonomy" id="1655234"/>
    <lineage>
        <taxon>Bacteria</taxon>
        <taxon>Pseudomonadati</taxon>
        <taxon>Pseudomonadota</taxon>
        <taxon>Gammaproteobacteria</taxon>
        <taxon>Alteromonadales</taxon>
        <taxon>Colwelliaceae</taxon>
        <taxon>Thalassotalea</taxon>
    </lineage>
</organism>
<dbReference type="RefSeq" id="WP_116001002.1">
    <property type="nucleotide sequence ID" value="NZ_QUOV01000001.1"/>
</dbReference>